<proteinExistence type="predicted"/>
<evidence type="ECO:0000313" key="1">
    <source>
        <dbReference type="EMBL" id="EDM97665.1"/>
    </source>
</evidence>
<dbReference type="AlphaFoldDB" id="A6P1Z5"/>
<dbReference type="eggNOG" id="COG2378">
    <property type="taxonomic scope" value="Bacteria"/>
</dbReference>
<reference evidence="1 2" key="2">
    <citation type="submission" date="2007-06" db="EMBL/GenBank/DDBJ databases">
        <title>Draft genome sequence of Pseudoflavonifractor capillosus ATCC 29799.</title>
        <authorList>
            <person name="Sudarsanam P."/>
            <person name="Ley R."/>
            <person name="Guruge J."/>
            <person name="Turnbaugh P.J."/>
            <person name="Mahowald M."/>
            <person name="Liep D."/>
            <person name="Gordon J."/>
        </authorList>
    </citation>
    <scope>NUCLEOTIDE SEQUENCE [LARGE SCALE GENOMIC DNA]</scope>
    <source>
        <strain evidence="1 2">ATCC 29799</strain>
    </source>
</reference>
<dbReference type="STRING" id="411467.BACCAP_04524"/>
<accession>A6P1Z5</accession>
<dbReference type="Proteomes" id="UP000003639">
    <property type="component" value="Unassembled WGS sequence"/>
</dbReference>
<organism evidence="1 2">
    <name type="scientific">Pseudoflavonifractor capillosus ATCC 29799</name>
    <dbReference type="NCBI Taxonomy" id="411467"/>
    <lineage>
        <taxon>Bacteria</taxon>
        <taxon>Bacillati</taxon>
        <taxon>Bacillota</taxon>
        <taxon>Clostridia</taxon>
        <taxon>Eubacteriales</taxon>
        <taxon>Oscillospiraceae</taxon>
        <taxon>Pseudoflavonifractor</taxon>
    </lineage>
</organism>
<reference evidence="1 2" key="1">
    <citation type="submission" date="2007-04" db="EMBL/GenBank/DDBJ databases">
        <authorList>
            <person name="Fulton L."/>
            <person name="Clifton S."/>
            <person name="Fulton B."/>
            <person name="Xu J."/>
            <person name="Minx P."/>
            <person name="Pepin K.H."/>
            <person name="Johnson M."/>
            <person name="Thiruvilangam P."/>
            <person name="Bhonagiri V."/>
            <person name="Nash W.E."/>
            <person name="Mardis E.R."/>
            <person name="Wilson R.K."/>
        </authorList>
    </citation>
    <scope>NUCLEOTIDE SEQUENCE [LARGE SCALE GENOMIC DNA]</scope>
    <source>
        <strain evidence="1 2">ATCC 29799</strain>
    </source>
</reference>
<comment type="caution">
    <text evidence="1">The sequence shown here is derived from an EMBL/GenBank/DDBJ whole genome shotgun (WGS) entry which is preliminary data.</text>
</comment>
<dbReference type="EMBL" id="AAXG02000049">
    <property type="protein sequence ID" value="EDM97665.1"/>
    <property type="molecule type" value="Genomic_DNA"/>
</dbReference>
<name>A6P1Z5_9FIRM</name>
<evidence type="ECO:0000313" key="2">
    <source>
        <dbReference type="Proteomes" id="UP000003639"/>
    </source>
</evidence>
<keyword evidence="2" id="KW-1185">Reference proteome</keyword>
<protein>
    <recommendedName>
        <fullName evidence="3">WYL domain-containing protein</fullName>
    </recommendedName>
</protein>
<evidence type="ECO:0008006" key="3">
    <source>
        <dbReference type="Google" id="ProtNLM"/>
    </source>
</evidence>
<gene>
    <name evidence="1" type="ORF">BACCAP_04524</name>
</gene>
<sequence length="177" mass="20934">MWRDDMSRTRLLHILSILETETNISCGLTLQEICRILFEKYPEETCSEQRVREDISVLQALSEEKLMAFELKCESGPHNQRKYKLYHPAFGLNEARMVFDSISISQFLNQTQKNSLISQLEGFLSRSEVQQLKQRVRVRPCLMQNEMLPQTLQVIYRAIDERKCLYFDYSRFDIAGR</sequence>